<dbReference type="AlphaFoldDB" id="A0A915A429"/>
<keyword evidence="1" id="KW-1185">Reference proteome</keyword>
<dbReference type="WBParaSite" id="PgE653_g001_t01">
    <property type="protein sequence ID" value="PgE653_g001_t01"/>
    <property type="gene ID" value="PgE653_g001"/>
</dbReference>
<reference evidence="2" key="1">
    <citation type="submission" date="2022-11" db="UniProtKB">
        <authorList>
            <consortium name="WormBaseParasite"/>
        </authorList>
    </citation>
    <scope>IDENTIFICATION</scope>
</reference>
<accession>A0A915A429</accession>
<name>A0A915A429_PARUN</name>
<sequence>MMSNKIISAIGISHRKMAALKAVVSNWTKSHANCSSYFSYSVRCYGIPASSAV</sequence>
<evidence type="ECO:0000313" key="2">
    <source>
        <dbReference type="WBParaSite" id="PgE653_g001_t01"/>
    </source>
</evidence>
<dbReference type="Proteomes" id="UP000887569">
    <property type="component" value="Unplaced"/>
</dbReference>
<evidence type="ECO:0000313" key="1">
    <source>
        <dbReference type="Proteomes" id="UP000887569"/>
    </source>
</evidence>
<organism evidence="1 2">
    <name type="scientific">Parascaris univalens</name>
    <name type="common">Nematode worm</name>
    <dbReference type="NCBI Taxonomy" id="6257"/>
    <lineage>
        <taxon>Eukaryota</taxon>
        <taxon>Metazoa</taxon>
        <taxon>Ecdysozoa</taxon>
        <taxon>Nematoda</taxon>
        <taxon>Chromadorea</taxon>
        <taxon>Rhabditida</taxon>
        <taxon>Spirurina</taxon>
        <taxon>Ascaridomorpha</taxon>
        <taxon>Ascaridoidea</taxon>
        <taxon>Ascarididae</taxon>
        <taxon>Parascaris</taxon>
    </lineage>
</organism>
<protein>
    <submittedName>
        <fullName evidence="2">Uncharacterized protein</fullName>
    </submittedName>
</protein>
<proteinExistence type="predicted"/>